<dbReference type="Pfam" id="PF22396">
    <property type="entry name" value="DUF6976"/>
    <property type="match status" value="1"/>
</dbReference>
<proteinExistence type="predicted"/>
<dbReference type="InterPro" id="IPR054249">
    <property type="entry name" value="DUF6976"/>
</dbReference>
<name>A0AAD0UB69_9BURK</name>
<accession>A0AAD0UB69</accession>
<dbReference type="EMBL" id="CP024996">
    <property type="protein sequence ID" value="AYR23709.1"/>
    <property type="molecule type" value="Genomic_DNA"/>
</dbReference>
<gene>
    <name evidence="1" type="ORF">RC54_07650</name>
</gene>
<organism evidence="1 2">
    <name type="scientific">Herbaspirillum rubrisubalbicans</name>
    <dbReference type="NCBI Taxonomy" id="80842"/>
    <lineage>
        <taxon>Bacteria</taxon>
        <taxon>Pseudomonadati</taxon>
        <taxon>Pseudomonadota</taxon>
        <taxon>Betaproteobacteria</taxon>
        <taxon>Burkholderiales</taxon>
        <taxon>Oxalobacteraceae</taxon>
        <taxon>Herbaspirillum</taxon>
    </lineage>
</organism>
<dbReference type="Proteomes" id="UP000269199">
    <property type="component" value="Chromosome"/>
</dbReference>
<dbReference type="AlphaFoldDB" id="A0AAD0UB69"/>
<protein>
    <submittedName>
        <fullName evidence="1">Uncharacterized protein</fullName>
    </submittedName>
</protein>
<sequence>MNRLITVEETKELIASGQCLSLAGAECLLDQLPAGNWIGGTTPYFITEDGGVVSQDMIFATTLSELGQASVAHFAAEELAGICANAPENGFALTIIPAGSKAHKNFAADAGNFEGAFLRPTVGWIAGVHLSELGHSTPKVYDGRGPHKYEDMAVVAYVALPEDKLASIEIINLFEPEEGDVLRFHDTNFEVDECEVNGERTNFSEYIRQRGLDHGHLPLVGDFGGAHLNVSLQHVASDHGKTQLYAPVFAGVDYRFAKPVTDYAAAFQVRLNEQQAQGQVMSCNCILNFVFGDLEGKSIGGLAGPVTFGEIAYQLLNQTLVVLRIH</sequence>
<dbReference type="RefSeq" id="WP_058894866.1">
    <property type="nucleotide sequence ID" value="NZ_CP024996.1"/>
</dbReference>
<reference evidence="1 2" key="1">
    <citation type="submission" date="2017-11" db="EMBL/GenBank/DDBJ databases">
        <title>Complete genome sequence of Herbaspirillum rubrisubalbicans DSM 11543.</title>
        <authorList>
            <person name="Chen M."/>
            <person name="An Q."/>
        </authorList>
    </citation>
    <scope>NUCLEOTIDE SEQUENCE [LARGE SCALE GENOMIC DNA]</scope>
    <source>
        <strain evidence="1 2">DSM 11543</strain>
    </source>
</reference>
<evidence type="ECO:0000313" key="2">
    <source>
        <dbReference type="Proteomes" id="UP000269199"/>
    </source>
</evidence>
<evidence type="ECO:0000313" key="1">
    <source>
        <dbReference type="EMBL" id="AYR23709.1"/>
    </source>
</evidence>